<comment type="subcellular location">
    <subcellularLocation>
        <location evidence="1">Cell membrane</location>
        <topology evidence="1">Multi-pass membrane protein</topology>
    </subcellularLocation>
</comment>
<evidence type="ECO:0000256" key="4">
    <source>
        <dbReference type="ARBA" id="ARBA00022692"/>
    </source>
</evidence>
<dbReference type="InterPro" id="IPR052049">
    <property type="entry name" value="Electron_transfer_protein"/>
</dbReference>
<feature type="transmembrane region" description="Helical" evidence="7">
    <location>
        <begin position="277"/>
        <end position="299"/>
    </location>
</feature>
<feature type="transmembrane region" description="Helical" evidence="7">
    <location>
        <begin position="364"/>
        <end position="385"/>
    </location>
</feature>
<feature type="transmembrane region" description="Helical" evidence="7">
    <location>
        <begin position="89"/>
        <end position="110"/>
    </location>
</feature>
<keyword evidence="5 7" id="KW-1133">Transmembrane helix</keyword>
<name>B8GUF6_THISH</name>
<keyword evidence="9" id="KW-1185">Reference proteome</keyword>
<evidence type="ECO:0000256" key="3">
    <source>
        <dbReference type="ARBA" id="ARBA00022475"/>
    </source>
</evidence>
<dbReference type="RefSeq" id="WP_012638754.1">
    <property type="nucleotide sequence ID" value="NC_011901.1"/>
</dbReference>
<dbReference type="OrthoDB" id="9765987at2"/>
<dbReference type="AlphaFoldDB" id="B8GUF6"/>
<dbReference type="PANTHER" id="PTHR34856">
    <property type="entry name" value="PROTEIN NRFD"/>
    <property type="match status" value="1"/>
</dbReference>
<evidence type="ECO:0000256" key="6">
    <source>
        <dbReference type="ARBA" id="ARBA00023136"/>
    </source>
</evidence>
<dbReference type="STRING" id="396588.Tgr7_2196"/>
<feature type="transmembrane region" description="Helical" evidence="7">
    <location>
        <begin position="164"/>
        <end position="188"/>
    </location>
</feature>
<accession>B8GUF6</accession>
<dbReference type="GO" id="GO:0005886">
    <property type="term" value="C:plasma membrane"/>
    <property type="evidence" value="ECO:0007669"/>
    <property type="project" value="UniProtKB-SubCell"/>
</dbReference>
<evidence type="ECO:0000256" key="2">
    <source>
        <dbReference type="ARBA" id="ARBA00008929"/>
    </source>
</evidence>
<reference evidence="8 9" key="1">
    <citation type="journal article" date="2011" name="Stand. Genomic Sci.">
        <title>Complete genome sequence of 'Thioalkalivibrio sulfidophilus' HL-EbGr7.</title>
        <authorList>
            <person name="Muyzer G."/>
            <person name="Sorokin D.Y."/>
            <person name="Mavromatis K."/>
            <person name="Lapidus A."/>
            <person name="Clum A."/>
            <person name="Ivanova N."/>
            <person name="Pati A."/>
            <person name="d'Haeseleer P."/>
            <person name="Woyke T."/>
            <person name="Kyrpides N.C."/>
        </authorList>
    </citation>
    <scope>NUCLEOTIDE SEQUENCE [LARGE SCALE GENOMIC DNA]</scope>
    <source>
        <strain evidence="8 9">HL-EbGR7</strain>
    </source>
</reference>
<keyword evidence="3" id="KW-1003">Cell membrane</keyword>
<dbReference type="Proteomes" id="UP000002383">
    <property type="component" value="Chromosome"/>
</dbReference>
<dbReference type="PANTHER" id="PTHR34856:SF2">
    <property type="entry name" value="PROTEIN NRFD"/>
    <property type="match status" value="1"/>
</dbReference>
<sequence length="414" mass="44809" precursor="true">MKAMTHFREIEGRSKGYYGLLVLLLFGIGLGLVAAALKGTYGHHITGMNNHVVWGLPHVFAIFLIVAASGALNVASIASVFGRKAYKPLAPLSGLLAITLLAGGLAVLVLDLGRPDRLIVAMTHYNFKSIFAWNIFLYTGFIAIVAVYLWFMMERRMNPHSTKVGYVAFIWRLILTTGTGSIFGFLVAREAYDAAILAPLFIALSFSLGLAVFLLVLMAAYNWTGRPLGDAILRRLKNLLGIFVAGVLYFVAVYHLTNLYATRLHGVEAFLLVHGGIYPFLFWFVQIALGSVLPLVLLFHPVWSRCRAVIAAACGLVILGGLAQLYVTIIGGQAYPLDLFPGHDVSSSFFDGVVVPYTPSAVEWMLGIGGVALALFMVTVAIKFLRFLPESLADDKVDPHHAAQAAAGAEPAKA</sequence>
<feature type="transmembrane region" description="Helical" evidence="7">
    <location>
        <begin position="308"/>
        <end position="329"/>
    </location>
</feature>
<proteinExistence type="inferred from homology"/>
<organism evidence="8 9">
    <name type="scientific">Thioalkalivibrio sulfidiphilus (strain HL-EbGR7)</name>
    <dbReference type="NCBI Taxonomy" id="396588"/>
    <lineage>
        <taxon>Bacteria</taxon>
        <taxon>Pseudomonadati</taxon>
        <taxon>Pseudomonadota</taxon>
        <taxon>Gammaproteobacteria</taxon>
        <taxon>Chromatiales</taxon>
        <taxon>Ectothiorhodospiraceae</taxon>
        <taxon>Thioalkalivibrio</taxon>
    </lineage>
</organism>
<dbReference type="Gene3D" id="1.20.1630.10">
    <property type="entry name" value="Formate dehydrogenase/DMSO reductase domain"/>
    <property type="match status" value="1"/>
</dbReference>
<dbReference type="Pfam" id="PF03916">
    <property type="entry name" value="NrfD"/>
    <property type="match status" value="1"/>
</dbReference>
<gene>
    <name evidence="8" type="ordered locus">Tgr7_2196</name>
</gene>
<feature type="transmembrane region" description="Helical" evidence="7">
    <location>
        <begin position="59"/>
        <end position="82"/>
    </location>
</feature>
<protein>
    <submittedName>
        <fullName evidence="8">Polysulphide reductase NrfD</fullName>
    </submittedName>
</protein>
<comment type="similarity">
    <text evidence="2">Belongs to the NrfD family.</text>
</comment>
<evidence type="ECO:0000313" key="9">
    <source>
        <dbReference type="Proteomes" id="UP000002383"/>
    </source>
</evidence>
<dbReference type="HOGENOM" id="CLU_045348_3_2_6"/>
<feature type="transmembrane region" description="Helical" evidence="7">
    <location>
        <begin position="194"/>
        <end position="218"/>
    </location>
</feature>
<evidence type="ECO:0000256" key="5">
    <source>
        <dbReference type="ARBA" id="ARBA00022989"/>
    </source>
</evidence>
<evidence type="ECO:0000256" key="7">
    <source>
        <dbReference type="SAM" id="Phobius"/>
    </source>
</evidence>
<dbReference type="InterPro" id="IPR005614">
    <property type="entry name" value="NrfD-like"/>
</dbReference>
<feature type="transmembrane region" description="Helical" evidence="7">
    <location>
        <begin position="130"/>
        <end position="152"/>
    </location>
</feature>
<dbReference type="KEGG" id="tgr:Tgr7_2196"/>
<keyword evidence="6 7" id="KW-0472">Membrane</keyword>
<evidence type="ECO:0000313" key="8">
    <source>
        <dbReference type="EMBL" id="ACL73276.1"/>
    </source>
</evidence>
<dbReference type="eggNOG" id="COG5557">
    <property type="taxonomic scope" value="Bacteria"/>
</dbReference>
<dbReference type="EMBL" id="CP001339">
    <property type="protein sequence ID" value="ACL73276.1"/>
    <property type="molecule type" value="Genomic_DNA"/>
</dbReference>
<evidence type="ECO:0000256" key="1">
    <source>
        <dbReference type="ARBA" id="ARBA00004651"/>
    </source>
</evidence>
<feature type="transmembrane region" description="Helical" evidence="7">
    <location>
        <begin position="239"/>
        <end position="257"/>
    </location>
</feature>
<keyword evidence="4 7" id="KW-0812">Transmembrane</keyword>